<protein>
    <submittedName>
        <fullName evidence="2">Uncharacterized protein</fullName>
    </submittedName>
</protein>
<keyword evidence="3" id="KW-1185">Reference proteome</keyword>
<gene>
    <name evidence="2" type="ORF">SAMN05421810_107284</name>
</gene>
<feature type="transmembrane region" description="Helical" evidence="1">
    <location>
        <begin position="28"/>
        <end position="52"/>
    </location>
</feature>
<accession>A0A1I5YMX7</accession>
<keyword evidence="1" id="KW-1133">Transmembrane helix</keyword>
<name>A0A1I5YMX7_9PSEU</name>
<organism evidence="2 3">
    <name type="scientific">Amycolatopsis arida</name>
    <dbReference type="NCBI Taxonomy" id="587909"/>
    <lineage>
        <taxon>Bacteria</taxon>
        <taxon>Bacillati</taxon>
        <taxon>Actinomycetota</taxon>
        <taxon>Actinomycetes</taxon>
        <taxon>Pseudonocardiales</taxon>
        <taxon>Pseudonocardiaceae</taxon>
        <taxon>Amycolatopsis</taxon>
    </lineage>
</organism>
<keyword evidence="1" id="KW-0812">Transmembrane</keyword>
<proteinExistence type="predicted"/>
<sequence>MTAPDPHERDERAEVVERHDGRLGFVRVVNTLISVVTGLFALGLAVHIVLVLGNANMENGFAQFVTSWANAVDLGFDNLFTPANENLRVLLNEGLAAILWLVIGAVLTTLIARIALAGPDRPVWYRRRVVR</sequence>
<evidence type="ECO:0000256" key="1">
    <source>
        <dbReference type="SAM" id="Phobius"/>
    </source>
</evidence>
<dbReference type="AlphaFoldDB" id="A0A1I5YMX7"/>
<keyword evidence="1" id="KW-0472">Membrane</keyword>
<dbReference type="Proteomes" id="UP000198727">
    <property type="component" value="Unassembled WGS sequence"/>
</dbReference>
<dbReference type="EMBL" id="FOWW01000007">
    <property type="protein sequence ID" value="SFQ45576.1"/>
    <property type="molecule type" value="Genomic_DNA"/>
</dbReference>
<feature type="transmembrane region" description="Helical" evidence="1">
    <location>
        <begin position="97"/>
        <end position="118"/>
    </location>
</feature>
<reference evidence="3" key="1">
    <citation type="submission" date="2016-10" db="EMBL/GenBank/DDBJ databases">
        <authorList>
            <person name="Varghese N."/>
            <person name="Submissions S."/>
        </authorList>
    </citation>
    <scope>NUCLEOTIDE SEQUENCE [LARGE SCALE GENOMIC DNA]</scope>
    <source>
        <strain evidence="3">CGMCC 4.5579</strain>
    </source>
</reference>
<dbReference type="STRING" id="587909.SAMN05421810_107284"/>
<dbReference type="OrthoDB" id="3695956at2"/>
<evidence type="ECO:0000313" key="2">
    <source>
        <dbReference type="EMBL" id="SFQ45576.1"/>
    </source>
</evidence>
<dbReference type="RefSeq" id="WP_092532901.1">
    <property type="nucleotide sequence ID" value="NZ_FOWW01000007.1"/>
</dbReference>
<evidence type="ECO:0000313" key="3">
    <source>
        <dbReference type="Proteomes" id="UP000198727"/>
    </source>
</evidence>